<protein>
    <recommendedName>
        <fullName evidence="4">Transmembrane protein 44</fullName>
    </recommendedName>
</protein>
<feature type="transmembrane region" description="Helical" evidence="1">
    <location>
        <begin position="126"/>
        <end position="146"/>
    </location>
</feature>
<dbReference type="AlphaFoldDB" id="A0AAD9E3R4"/>
<keyword evidence="3" id="KW-1185">Reference proteome</keyword>
<keyword evidence="1" id="KW-0472">Membrane</keyword>
<gene>
    <name evidence="2" type="ORF">P4O66_012810</name>
</gene>
<feature type="transmembrane region" description="Helical" evidence="1">
    <location>
        <begin position="158"/>
        <end position="182"/>
    </location>
</feature>
<name>A0AAD9E3R4_9TELE</name>
<evidence type="ECO:0000313" key="2">
    <source>
        <dbReference type="EMBL" id="KAK1806100.1"/>
    </source>
</evidence>
<organism evidence="2 3">
    <name type="scientific">Electrophorus voltai</name>
    <dbReference type="NCBI Taxonomy" id="2609070"/>
    <lineage>
        <taxon>Eukaryota</taxon>
        <taxon>Metazoa</taxon>
        <taxon>Chordata</taxon>
        <taxon>Craniata</taxon>
        <taxon>Vertebrata</taxon>
        <taxon>Euteleostomi</taxon>
        <taxon>Actinopterygii</taxon>
        <taxon>Neopterygii</taxon>
        <taxon>Teleostei</taxon>
        <taxon>Ostariophysi</taxon>
        <taxon>Gymnotiformes</taxon>
        <taxon>Gymnotoidei</taxon>
        <taxon>Gymnotidae</taxon>
        <taxon>Electrophorus</taxon>
    </lineage>
</organism>
<dbReference type="GO" id="GO:0016020">
    <property type="term" value="C:membrane"/>
    <property type="evidence" value="ECO:0007669"/>
    <property type="project" value="TreeGrafter"/>
</dbReference>
<evidence type="ECO:0000256" key="1">
    <source>
        <dbReference type="SAM" id="Phobius"/>
    </source>
</evidence>
<dbReference type="GO" id="GO:0015174">
    <property type="term" value="F:basic amino acid transmembrane transporter activity"/>
    <property type="evidence" value="ECO:0007669"/>
    <property type="project" value="TreeGrafter"/>
</dbReference>
<dbReference type="PANTHER" id="PTHR16201">
    <property type="entry name" value="SEVEN TRANSMEMBRANE PROTEIN 1-RELATED"/>
    <property type="match status" value="1"/>
</dbReference>
<feature type="non-terminal residue" evidence="2">
    <location>
        <position position="365"/>
    </location>
</feature>
<keyword evidence="1" id="KW-1133">Transmembrane helix</keyword>
<dbReference type="PANTHER" id="PTHR16201:SF53">
    <property type="entry name" value="TRANSMEMBRANE PROTEIN 44"/>
    <property type="match status" value="1"/>
</dbReference>
<sequence>IVVASCMVALDGLRFISVAVPVCLWYYSKTGTRARMLRMRRRQNSLVVCLLFVVGGCVYFGTEVHHSQVLGNKSLAGRRLLGVFLHGPIELLGYALGLLSFVISWTSRIPSFFSAKRGELSGADHVSSRALSASAGALYAAALLLYDTRLEFAVRALPWILSGASVALLDVAVSFLSCWHLIGCSRRAARLSDPAAQSLLGNCRRPASAQYLYPRDQTIRKHHLFARKKNSPNMAEMGRYMDVNVPPVRKVCLKEVTLTREGLVDSKPLTRSVKVVRVDERSSDSASDSSFSLSSELQWDFEAQWGSGKADGRTTQAFPLQEWMVDHGSKFSSGSTSRTCFCNGATLEAEMVSTSLDKNLSCSDC</sequence>
<feature type="transmembrane region" description="Helical" evidence="1">
    <location>
        <begin position="81"/>
        <end position="105"/>
    </location>
</feature>
<comment type="caution">
    <text evidence="2">The sequence shown here is derived from an EMBL/GenBank/DDBJ whole genome shotgun (WGS) entry which is preliminary data.</text>
</comment>
<evidence type="ECO:0008006" key="4">
    <source>
        <dbReference type="Google" id="ProtNLM"/>
    </source>
</evidence>
<feature type="transmembrane region" description="Helical" evidence="1">
    <location>
        <begin position="44"/>
        <end position="61"/>
    </location>
</feature>
<dbReference type="InterPro" id="IPR051415">
    <property type="entry name" value="LAAT-1"/>
</dbReference>
<keyword evidence="1" id="KW-0812">Transmembrane</keyword>
<accession>A0AAD9E3R4</accession>
<proteinExistence type="predicted"/>
<feature type="transmembrane region" description="Helical" evidence="1">
    <location>
        <begin position="12"/>
        <end position="28"/>
    </location>
</feature>
<reference evidence="2" key="1">
    <citation type="submission" date="2023-03" db="EMBL/GenBank/DDBJ databases">
        <title>Electrophorus voltai genome.</title>
        <authorList>
            <person name="Bian C."/>
        </authorList>
    </citation>
    <scope>NUCLEOTIDE SEQUENCE</scope>
    <source>
        <strain evidence="2">CB-2022</strain>
        <tissue evidence="2">Muscle</tissue>
    </source>
</reference>
<evidence type="ECO:0000313" key="3">
    <source>
        <dbReference type="Proteomes" id="UP001239994"/>
    </source>
</evidence>
<dbReference type="EMBL" id="JAROKS010000002">
    <property type="protein sequence ID" value="KAK1806100.1"/>
    <property type="molecule type" value="Genomic_DNA"/>
</dbReference>
<dbReference type="Proteomes" id="UP001239994">
    <property type="component" value="Unassembled WGS sequence"/>
</dbReference>